<dbReference type="EMBL" id="MF782455">
    <property type="protein sequence ID" value="ATZ80805.1"/>
    <property type="molecule type" value="Genomic_DNA"/>
</dbReference>
<protein>
    <submittedName>
        <fullName evidence="2">Rab-like GTPase</fullName>
    </submittedName>
</protein>
<dbReference type="GO" id="GO:0003924">
    <property type="term" value="F:GTPase activity"/>
    <property type="evidence" value="ECO:0007669"/>
    <property type="project" value="InterPro"/>
</dbReference>
<evidence type="ECO:0000313" key="3">
    <source>
        <dbReference type="Proteomes" id="UP000240325"/>
    </source>
</evidence>
<evidence type="ECO:0000313" key="2">
    <source>
        <dbReference type="EMBL" id="ATZ80805.1"/>
    </source>
</evidence>
<dbReference type="SMART" id="SM00175">
    <property type="entry name" value="RAB"/>
    <property type="match status" value="1"/>
</dbReference>
<evidence type="ECO:0000256" key="1">
    <source>
        <dbReference type="ARBA" id="ARBA00022741"/>
    </source>
</evidence>
<dbReference type="GO" id="GO:0005525">
    <property type="term" value="F:GTP binding"/>
    <property type="evidence" value="ECO:0007669"/>
    <property type="project" value="InterPro"/>
</dbReference>
<dbReference type="SUPFAM" id="SSF52540">
    <property type="entry name" value="P-loop containing nucleoside triphosphate hydrolases"/>
    <property type="match status" value="1"/>
</dbReference>
<organism evidence="2">
    <name type="scientific">Bodo saltans virus</name>
    <dbReference type="NCBI Taxonomy" id="2024608"/>
    <lineage>
        <taxon>Viruses</taxon>
        <taxon>Varidnaviria</taxon>
        <taxon>Bamfordvirae</taxon>
        <taxon>Nucleocytoviricota</taxon>
        <taxon>Megaviricetes</taxon>
        <taxon>Imitervirales</taxon>
        <taxon>Mimiviridae</taxon>
        <taxon>Klosneuvirinae</taxon>
        <taxon>Theiavirus</taxon>
        <taxon>Theiavirus salishense</taxon>
    </lineage>
</organism>
<dbReference type="Proteomes" id="UP000240325">
    <property type="component" value="Segment"/>
</dbReference>
<gene>
    <name evidence="2" type="ORF">BMW23_0759</name>
</gene>
<keyword evidence="1" id="KW-0547">Nucleotide-binding</keyword>
<accession>A0A2H4UVE8</accession>
<dbReference type="SMART" id="SM00174">
    <property type="entry name" value="RHO"/>
    <property type="match status" value="1"/>
</dbReference>
<dbReference type="InterPro" id="IPR001806">
    <property type="entry name" value="Small_GTPase"/>
</dbReference>
<dbReference type="SMART" id="SM00173">
    <property type="entry name" value="RAS"/>
    <property type="match status" value="1"/>
</dbReference>
<reference evidence="2" key="1">
    <citation type="journal article" date="2017" name="Elife">
        <title>The kinetoplastid-infecting Bodo saltans virus (BsV), a window into the most abundant giant viruses in the sea.</title>
        <authorList>
            <person name="Deeg C.M."/>
            <person name="Chow C.-E.T."/>
            <person name="Suttle C.A."/>
        </authorList>
    </citation>
    <scope>NUCLEOTIDE SEQUENCE</scope>
    <source>
        <strain evidence="2">NG1</strain>
    </source>
</reference>
<dbReference type="PRINTS" id="PR00449">
    <property type="entry name" value="RASTRNSFRMNG"/>
</dbReference>
<proteinExistence type="predicted"/>
<dbReference type="Pfam" id="PF00071">
    <property type="entry name" value="Ras"/>
    <property type="match status" value="1"/>
</dbReference>
<name>A0A2H4UVE8_9VIRU</name>
<dbReference type="Gene3D" id="3.40.50.300">
    <property type="entry name" value="P-loop containing nucleotide triphosphate hydrolases"/>
    <property type="match status" value="1"/>
</dbReference>
<sequence length="218" mass="25489">MSNLEYVKKIFNVGIFGDKDSGKTSLIKRIITGKFITKKIIPFNNPEIKTLNEKQYKFYDIEHDNKNINCVFDTIILIIDLSSLLNYKNIPNWFEFITVTYKTKNIILVGTKSDLYKIRQVDNDIIIHLCNNYKNYSIKYIETSAKEGKNIAELINMIIFNCSLNINKQINQNNDNDSKKTNMYSTFDKEEHEIIKLLPNKKKSVISKIIDSIFCCFK</sequence>
<dbReference type="PROSITE" id="PS51419">
    <property type="entry name" value="RAB"/>
    <property type="match status" value="1"/>
</dbReference>
<dbReference type="PANTHER" id="PTHR47978">
    <property type="match status" value="1"/>
</dbReference>
<keyword evidence="3" id="KW-1185">Reference proteome</keyword>
<dbReference type="InterPro" id="IPR027417">
    <property type="entry name" value="P-loop_NTPase"/>
</dbReference>